<accession>A0A830F5J5</accession>
<feature type="compositionally biased region" description="Basic and acidic residues" evidence="1">
    <location>
        <begin position="660"/>
        <end position="669"/>
    </location>
</feature>
<reference evidence="2 3" key="1">
    <citation type="journal article" date="2019" name="Int. J. Syst. Evol. Microbiol.">
        <title>The Global Catalogue of Microorganisms (GCM) 10K type strain sequencing project: providing services to taxonomists for standard genome sequencing and annotation.</title>
        <authorList>
            <consortium name="The Broad Institute Genomics Platform"/>
            <consortium name="The Broad Institute Genome Sequencing Center for Infectious Disease"/>
            <person name="Wu L."/>
            <person name="Ma J."/>
        </authorList>
    </citation>
    <scope>NUCLEOTIDE SEQUENCE [LARGE SCALE GENOMIC DNA]</scope>
    <source>
        <strain evidence="2 3">JCM 19585</strain>
    </source>
</reference>
<gene>
    <name evidence="2" type="ORF">GCM10009037_28100</name>
</gene>
<comment type="caution">
    <text evidence="2">The sequence shown here is derived from an EMBL/GenBank/DDBJ whole genome shotgun (WGS) entry which is preliminary data.</text>
</comment>
<dbReference type="OrthoDB" id="269729at2157"/>
<evidence type="ECO:0000313" key="3">
    <source>
        <dbReference type="Proteomes" id="UP000628840"/>
    </source>
</evidence>
<dbReference type="EMBL" id="BMPF01000006">
    <property type="protein sequence ID" value="GGL42978.1"/>
    <property type="molecule type" value="Genomic_DNA"/>
</dbReference>
<dbReference type="AlphaFoldDB" id="A0A830F5J5"/>
<dbReference type="RefSeq" id="WP_188884318.1">
    <property type="nucleotide sequence ID" value="NZ_BMPF01000006.1"/>
</dbReference>
<feature type="region of interest" description="Disordered" evidence="1">
    <location>
        <begin position="660"/>
        <end position="686"/>
    </location>
</feature>
<protein>
    <submittedName>
        <fullName evidence="2">Uncharacterized protein</fullName>
    </submittedName>
</protein>
<keyword evidence="3" id="KW-1185">Reference proteome</keyword>
<proteinExistence type="predicted"/>
<sequence length="686" mass="73398">MTRRDEPVAFEADGDRLDVHDTVMDATCTFTASGPLDPVRVSTDRFLFPVDAAVSVETDELTLPAHAGLRVRSEAGDVVASVPGERKSFTRGVYYIEVSLGCKLYLKMFDAAFTLRGEPTDGPTPTTVEFEETARVAVGARSLHERPAATITMPDEPSALREALPYLASGIKEWSCERSWPTLRGHPPRLERGDALAIPDALSRPETGVTIAVPETYAALYTVAPLAYYLGADIVPATDPELRLDNGYTEAFAQHGESLGEATRALLRHCFFLDSLVRVGGYYTMERQEYEAVAGDLPFYPPNLYEASIPEQLMEYLEVKAELLSPYLPMHQYEATLRAAPTDVELLPFLLDDFVPVRVSGARRASASDALYSAYSTDPVPEGATKLSVAGFEHGLDAPPRSVESERIALLGVGGDVMDALAAVFIDHDDGSSYEAATIDRAKPTVAAVEDALSSDYDFVHVEAPITADGIECVDGVLDPATLDNVSAGIASVVGPLSEAGTALDALVERGATMGVASESITSRALGHVLGRLLSGAPFAQSVVWADHDGAYRFAGDVVACPIVREDGSTLPEYVLRSTAPDSHRVWVGAWSGFGGDSGTAVGLVSEHVVQPQRLAGTLLEQPASLSSEEVADLIEERDSVYVLNGETIQHDHALTPADVRDSARRALDDGEAGVRSGSETTDREA</sequence>
<organism evidence="2 3">
    <name type="scientific">Halarchaeum grantii</name>
    <dbReference type="NCBI Taxonomy" id="1193105"/>
    <lineage>
        <taxon>Archaea</taxon>
        <taxon>Methanobacteriati</taxon>
        <taxon>Methanobacteriota</taxon>
        <taxon>Stenosarchaea group</taxon>
        <taxon>Halobacteria</taxon>
        <taxon>Halobacteriales</taxon>
        <taxon>Halobacteriaceae</taxon>
    </lineage>
</organism>
<evidence type="ECO:0000313" key="2">
    <source>
        <dbReference type="EMBL" id="GGL42978.1"/>
    </source>
</evidence>
<name>A0A830F5J5_9EURY</name>
<dbReference type="Proteomes" id="UP000628840">
    <property type="component" value="Unassembled WGS sequence"/>
</dbReference>
<evidence type="ECO:0000256" key="1">
    <source>
        <dbReference type="SAM" id="MobiDB-lite"/>
    </source>
</evidence>